<protein>
    <submittedName>
        <fullName evidence="1">Uncharacterized protein</fullName>
    </submittedName>
</protein>
<dbReference type="Proteomes" id="UP000054770">
    <property type="component" value="Unassembled WGS sequence"/>
</dbReference>
<accession>A0A158HX80</accession>
<evidence type="ECO:0000313" key="2">
    <source>
        <dbReference type="Proteomes" id="UP000054770"/>
    </source>
</evidence>
<dbReference type="AlphaFoldDB" id="A0A158HX80"/>
<dbReference type="EMBL" id="FCON02000020">
    <property type="protein sequence ID" value="SAL48972.1"/>
    <property type="molecule type" value="Genomic_DNA"/>
</dbReference>
<organism evidence="1 2">
    <name type="scientific">Caballeronia choica</name>
    <dbReference type="NCBI Taxonomy" id="326476"/>
    <lineage>
        <taxon>Bacteria</taxon>
        <taxon>Pseudomonadati</taxon>
        <taxon>Pseudomonadota</taxon>
        <taxon>Betaproteobacteria</taxon>
        <taxon>Burkholderiales</taxon>
        <taxon>Burkholderiaceae</taxon>
        <taxon>Caballeronia</taxon>
    </lineage>
</organism>
<evidence type="ECO:0000313" key="1">
    <source>
        <dbReference type="EMBL" id="SAL48972.1"/>
    </source>
</evidence>
<name>A0A158HX80_9BURK</name>
<comment type="caution">
    <text evidence="1">The sequence shown here is derived from an EMBL/GenBank/DDBJ whole genome shotgun (WGS) entry which is preliminary data.</text>
</comment>
<proteinExistence type="predicted"/>
<keyword evidence="2" id="KW-1185">Reference proteome</keyword>
<gene>
    <name evidence="1" type="ORF">AWB68_02418</name>
</gene>
<sequence>MSQEFAVETGLIVLSRDGCAQFGRRDFVTGWFHSEPDGRRIADAVGAVELDFDMVH</sequence>
<reference evidence="1" key="1">
    <citation type="submission" date="2016-01" db="EMBL/GenBank/DDBJ databases">
        <authorList>
            <person name="Peeters C."/>
        </authorList>
    </citation>
    <scope>NUCLEOTIDE SEQUENCE [LARGE SCALE GENOMIC DNA]</scope>
    <source>
        <strain evidence="1">LMG 22940</strain>
    </source>
</reference>